<gene>
    <name evidence="1" type="ORF">METZ01_LOCUS486107</name>
</gene>
<evidence type="ECO:0000313" key="1">
    <source>
        <dbReference type="EMBL" id="SVE33253.1"/>
    </source>
</evidence>
<organism evidence="1">
    <name type="scientific">marine metagenome</name>
    <dbReference type="NCBI Taxonomy" id="408172"/>
    <lineage>
        <taxon>unclassified sequences</taxon>
        <taxon>metagenomes</taxon>
        <taxon>ecological metagenomes</taxon>
    </lineage>
</organism>
<dbReference type="AlphaFoldDB" id="A0A383CMI3"/>
<protein>
    <submittedName>
        <fullName evidence="1">Uncharacterized protein</fullName>
    </submittedName>
</protein>
<accession>A0A383CMI3</accession>
<proteinExistence type="predicted"/>
<reference evidence="1" key="1">
    <citation type="submission" date="2018-05" db="EMBL/GenBank/DDBJ databases">
        <authorList>
            <person name="Lanie J.A."/>
            <person name="Ng W.-L."/>
            <person name="Kazmierczak K.M."/>
            <person name="Andrzejewski T.M."/>
            <person name="Davidsen T.M."/>
            <person name="Wayne K.J."/>
            <person name="Tettelin H."/>
            <person name="Glass J.I."/>
            <person name="Rusch D."/>
            <person name="Podicherti R."/>
            <person name="Tsui H.-C.T."/>
            <person name="Winkler M.E."/>
        </authorList>
    </citation>
    <scope>NUCLEOTIDE SEQUENCE</scope>
</reference>
<name>A0A383CMI3_9ZZZZ</name>
<dbReference type="EMBL" id="UINC01209992">
    <property type="protein sequence ID" value="SVE33253.1"/>
    <property type="molecule type" value="Genomic_DNA"/>
</dbReference>
<feature type="non-terminal residue" evidence="1">
    <location>
        <position position="30"/>
    </location>
</feature>
<sequence>MDRKSIHQIELEFNKAYYLKPTYRPITVRA</sequence>